<dbReference type="InterPro" id="IPR023801">
    <property type="entry name" value="His_deacetylse_dom"/>
</dbReference>
<dbReference type="CDD" id="cd09996">
    <property type="entry name" value="HDAC_classII_1"/>
    <property type="match status" value="1"/>
</dbReference>
<keyword evidence="4" id="KW-1185">Reference proteome</keyword>
<dbReference type="InterPro" id="IPR023696">
    <property type="entry name" value="Ureohydrolase_dom_sf"/>
</dbReference>
<dbReference type="PANTHER" id="PTHR10625">
    <property type="entry name" value="HISTONE DEACETYLASE HDAC1-RELATED"/>
    <property type="match status" value="1"/>
</dbReference>
<reference evidence="3 4" key="1">
    <citation type="submission" date="2016-12" db="EMBL/GenBank/DDBJ databases">
        <authorList>
            <person name="Song W.-J."/>
            <person name="Kurnit D.M."/>
        </authorList>
    </citation>
    <scope>NUCLEOTIDE SEQUENCE [LARGE SCALE GENOMIC DNA]</scope>
    <source>
        <strain evidence="3 4">STM7296</strain>
    </source>
</reference>
<dbReference type="Pfam" id="PF00850">
    <property type="entry name" value="Hist_deacetyl"/>
    <property type="match status" value="1"/>
</dbReference>
<dbReference type="InterPro" id="IPR037138">
    <property type="entry name" value="His_deacetylse_dom_sf"/>
</dbReference>
<dbReference type="PANTHER" id="PTHR10625:SF10">
    <property type="entry name" value="HISTONE DEACETYLASE HDAC1"/>
    <property type="match status" value="1"/>
</dbReference>
<dbReference type="OrthoDB" id="9808367at2"/>
<protein>
    <submittedName>
        <fullName evidence="3">Histone deacetylase-like amidohydrolase</fullName>
        <ecNumber evidence="3">3.5.1.-</ecNumber>
    </submittedName>
</protein>
<dbReference type="SUPFAM" id="SSF52768">
    <property type="entry name" value="Arginase/deacetylase"/>
    <property type="match status" value="1"/>
</dbReference>
<dbReference type="RefSeq" id="WP_094778108.1">
    <property type="nucleotide sequence ID" value="NZ_CYGX02000007.1"/>
</dbReference>
<evidence type="ECO:0000313" key="3">
    <source>
        <dbReference type="EMBL" id="SIT36130.1"/>
    </source>
</evidence>
<dbReference type="STRING" id="1247936.BN2475_70099"/>
<dbReference type="GO" id="GO:0040029">
    <property type="term" value="P:epigenetic regulation of gene expression"/>
    <property type="evidence" value="ECO:0007669"/>
    <property type="project" value="TreeGrafter"/>
</dbReference>
<evidence type="ECO:0000313" key="4">
    <source>
        <dbReference type="Proteomes" id="UP000187012"/>
    </source>
</evidence>
<evidence type="ECO:0000259" key="2">
    <source>
        <dbReference type="Pfam" id="PF00850"/>
    </source>
</evidence>
<keyword evidence="3" id="KW-0378">Hydrolase</keyword>
<proteinExistence type="inferred from homology"/>
<dbReference type="AlphaFoldDB" id="A0A1N7RLY2"/>
<accession>A0A1N7RLY2</accession>
<dbReference type="EMBL" id="CYGX02000007">
    <property type="protein sequence ID" value="SIT36130.1"/>
    <property type="molecule type" value="Genomic_DNA"/>
</dbReference>
<dbReference type="Proteomes" id="UP000187012">
    <property type="component" value="Unassembled WGS sequence"/>
</dbReference>
<organism evidence="3 4">
    <name type="scientific">Paraburkholderia ribeironis</name>
    <dbReference type="NCBI Taxonomy" id="1247936"/>
    <lineage>
        <taxon>Bacteria</taxon>
        <taxon>Pseudomonadati</taxon>
        <taxon>Pseudomonadota</taxon>
        <taxon>Betaproteobacteria</taxon>
        <taxon>Burkholderiales</taxon>
        <taxon>Burkholderiaceae</taxon>
        <taxon>Paraburkholderia</taxon>
    </lineage>
</organism>
<dbReference type="GO" id="GO:0016787">
    <property type="term" value="F:hydrolase activity"/>
    <property type="evidence" value="ECO:0007669"/>
    <property type="project" value="UniProtKB-KW"/>
</dbReference>
<sequence length="369" mass="40008">MSRTAFMTDERTFWHTGGQQVLILPVGGFVQPPNSASYAESPDSKRRLLSLVCASGLSARLDMQSAQPATEEDLLRVHTVNYIRSFKELSDAAGGDLGDFAPFGHGSYEIAAISAGLAKAAVAQVLAGTARNAFSLSRPPGHHCLPDRPMGFCVLANIPIAIEAAKEKFGVSRVAVVDWDVHHGNGTQTIYYGRDDVLTISLHQDRCFPPGYSGAEDRGEGKGLGYNINIPLQPGGGHDTYLYAMKRIVVPALDSFKPELIIVASGLDASFVDPLARMMLLTDTYREMTRMMMDMANRHSNGRLVVVHEGGYSEAYVPFCGHAIVEELAGEAGLVADPLRDLVMAQQPNERFAAFQRALIDEMALSFGF</sequence>
<dbReference type="EC" id="3.5.1.-" evidence="3"/>
<gene>
    <name evidence="3" type="primary">hdaH</name>
    <name evidence="3" type="ORF">BN2475_70099</name>
</gene>
<dbReference type="Gene3D" id="3.40.800.20">
    <property type="entry name" value="Histone deacetylase domain"/>
    <property type="match status" value="1"/>
</dbReference>
<name>A0A1N7RLY2_9BURK</name>
<evidence type="ECO:0000256" key="1">
    <source>
        <dbReference type="ARBA" id="ARBA00005947"/>
    </source>
</evidence>
<comment type="similarity">
    <text evidence="1">Belongs to the histone deacetylase family.</text>
</comment>
<dbReference type="GO" id="GO:0004407">
    <property type="term" value="F:histone deacetylase activity"/>
    <property type="evidence" value="ECO:0007669"/>
    <property type="project" value="TreeGrafter"/>
</dbReference>
<dbReference type="InterPro" id="IPR000286">
    <property type="entry name" value="HDACs"/>
</dbReference>
<dbReference type="PRINTS" id="PR01270">
    <property type="entry name" value="HDASUPER"/>
</dbReference>
<feature type="domain" description="Histone deacetylase" evidence="2">
    <location>
        <begin position="40"/>
        <end position="326"/>
    </location>
</feature>